<reference evidence="3 4" key="1">
    <citation type="submission" date="2014-11" db="EMBL/GenBank/DDBJ databases">
        <title>Genomics and ecophysiology of heterotrophic nitrogen fixing bacteria isolated from estuarine surface water.</title>
        <authorList>
            <person name="Bentzon-Tilia M."/>
            <person name="Severin I."/>
            <person name="Hansen L.H."/>
            <person name="Riemann L."/>
        </authorList>
    </citation>
    <scope>NUCLEOTIDE SEQUENCE [LARGE SCALE GENOMIC DNA]</scope>
    <source>
        <strain evidence="3 4">BAL398</strain>
    </source>
</reference>
<organism evidence="3 4">
    <name type="scientific">Rhodopseudomonas palustris</name>
    <dbReference type="NCBI Taxonomy" id="1076"/>
    <lineage>
        <taxon>Bacteria</taxon>
        <taxon>Pseudomonadati</taxon>
        <taxon>Pseudomonadota</taxon>
        <taxon>Alphaproteobacteria</taxon>
        <taxon>Hyphomicrobiales</taxon>
        <taxon>Nitrobacteraceae</taxon>
        <taxon>Rhodopseudomonas</taxon>
    </lineage>
</organism>
<dbReference type="Proteomes" id="UP000032515">
    <property type="component" value="Unassembled WGS sequence"/>
</dbReference>
<dbReference type="Pfam" id="PF05016">
    <property type="entry name" value="ParE_toxin"/>
    <property type="match status" value="1"/>
</dbReference>
<keyword evidence="2" id="KW-1277">Toxin-antitoxin system</keyword>
<comment type="similarity">
    <text evidence="1">Belongs to the RelE toxin family.</text>
</comment>
<dbReference type="Gene3D" id="3.30.2310.20">
    <property type="entry name" value="RelE-like"/>
    <property type="match status" value="1"/>
</dbReference>
<evidence type="ECO:0000313" key="3">
    <source>
        <dbReference type="EMBL" id="KIZ42701.1"/>
    </source>
</evidence>
<dbReference type="InterPro" id="IPR035093">
    <property type="entry name" value="RelE/ParE_toxin_dom_sf"/>
</dbReference>
<accession>A0A0D7EPY0</accession>
<gene>
    <name evidence="3" type="ORF">OO17_12535</name>
</gene>
<dbReference type="InterPro" id="IPR051803">
    <property type="entry name" value="TA_system_RelE-like_toxin"/>
</dbReference>
<evidence type="ECO:0000313" key="4">
    <source>
        <dbReference type="Proteomes" id="UP000032515"/>
    </source>
</evidence>
<dbReference type="RefSeq" id="WP_044410949.1">
    <property type="nucleotide sequence ID" value="NZ_JXXE01000245.1"/>
</dbReference>
<dbReference type="AlphaFoldDB" id="A0A0D7EPY0"/>
<sequence>MAIRLDWSNAARADLLDIYLGIAVEQPMAADRWLDRIVAKARLLTVQPRIGARRSDIRPSMRMLVEAPYLILYRTDPDTDEGPLRAVEIIRVVSGRRDLAALF</sequence>
<dbReference type="PANTHER" id="PTHR33755">
    <property type="entry name" value="TOXIN PARE1-RELATED"/>
    <property type="match status" value="1"/>
</dbReference>
<dbReference type="OrthoDB" id="5457915at2"/>
<dbReference type="PANTHER" id="PTHR33755:SF6">
    <property type="entry name" value="PLASMID STABILIZATION SYSTEM PROTEIN"/>
    <property type="match status" value="1"/>
</dbReference>
<dbReference type="PATRIC" id="fig|1076.23.peg.2586"/>
<proteinExistence type="inferred from homology"/>
<dbReference type="InterPro" id="IPR007712">
    <property type="entry name" value="RelE/ParE_toxin"/>
</dbReference>
<comment type="caution">
    <text evidence="3">The sequence shown here is derived from an EMBL/GenBank/DDBJ whole genome shotgun (WGS) entry which is preliminary data.</text>
</comment>
<evidence type="ECO:0000256" key="2">
    <source>
        <dbReference type="ARBA" id="ARBA00022649"/>
    </source>
</evidence>
<name>A0A0D7EPY0_RHOPL</name>
<evidence type="ECO:0000256" key="1">
    <source>
        <dbReference type="ARBA" id="ARBA00006226"/>
    </source>
</evidence>
<protein>
    <submittedName>
        <fullName evidence="3">Plasmid stabilization protein</fullName>
    </submittedName>
</protein>
<dbReference type="EMBL" id="JXXE01000245">
    <property type="protein sequence ID" value="KIZ42701.1"/>
    <property type="molecule type" value="Genomic_DNA"/>
</dbReference>